<evidence type="ECO:0000256" key="1">
    <source>
        <dbReference type="SAM" id="Coils"/>
    </source>
</evidence>
<feature type="coiled-coil region" evidence="1">
    <location>
        <begin position="124"/>
        <end position="151"/>
    </location>
</feature>
<protein>
    <submittedName>
        <fullName evidence="2">Uncharacterized protein</fullName>
    </submittedName>
</protein>
<evidence type="ECO:0000313" key="3">
    <source>
        <dbReference type="Proteomes" id="UP001218218"/>
    </source>
</evidence>
<keyword evidence="1" id="KW-0175">Coiled coil</keyword>
<sequence>MVKRFSKKTKAKVVTIDLTRLTKDGLLVLQRYVDHGRRLPTVSSKTSYKHIWRHTRTFNTARKTMSSLASKVQSSSRQANETYCSDVSALPTDELLAFLAEQSRLVHDLLDDSDNMIQLCEEFETETERDLVKLQDEVKKLKVATNAKERRDLLLEMTYVVSVIPQVKDVFTQLSDGLKAIQHELEVFKDKPEPTFHRILYVWGVVFSSGVQLLI</sequence>
<accession>A0AAD7AQ62</accession>
<dbReference type="Proteomes" id="UP001218218">
    <property type="component" value="Unassembled WGS sequence"/>
</dbReference>
<dbReference type="EMBL" id="JARIHO010000003">
    <property type="protein sequence ID" value="KAJ7364940.1"/>
    <property type="molecule type" value="Genomic_DNA"/>
</dbReference>
<evidence type="ECO:0000313" key="2">
    <source>
        <dbReference type="EMBL" id="KAJ7364940.1"/>
    </source>
</evidence>
<keyword evidence="3" id="KW-1185">Reference proteome</keyword>
<reference evidence="2" key="1">
    <citation type="submission" date="2023-03" db="EMBL/GenBank/DDBJ databases">
        <title>Massive genome expansion in bonnet fungi (Mycena s.s.) driven by repeated elements and novel gene families across ecological guilds.</title>
        <authorList>
            <consortium name="Lawrence Berkeley National Laboratory"/>
            <person name="Harder C.B."/>
            <person name="Miyauchi S."/>
            <person name="Viragh M."/>
            <person name="Kuo A."/>
            <person name="Thoen E."/>
            <person name="Andreopoulos B."/>
            <person name="Lu D."/>
            <person name="Skrede I."/>
            <person name="Drula E."/>
            <person name="Henrissat B."/>
            <person name="Morin E."/>
            <person name="Kohler A."/>
            <person name="Barry K."/>
            <person name="LaButti K."/>
            <person name="Morin E."/>
            <person name="Salamov A."/>
            <person name="Lipzen A."/>
            <person name="Mereny Z."/>
            <person name="Hegedus B."/>
            <person name="Baldrian P."/>
            <person name="Stursova M."/>
            <person name="Weitz H."/>
            <person name="Taylor A."/>
            <person name="Grigoriev I.V."/>
            <person name="Nagy L.G."/>
            <person name="Martin F."/>
            <person name="Kauserud H."/>
        </authorList>
    </citation>
    <scope>NUCLEOTIDE SEQUENCE</scope>
    <source>
        <strain evidence="2">CBHHK002</strain>
    </source>
</reference>
<organism evidence="2 3">
    <name type="scientific">Mycena albidolilacea</name>
    <dbReference type="NCBI Taxonomy" id="1033008"/>
    <lineage>
        <taxon>Eukaryota</taxon>
        <taxon>Fungi</taxon>
        <taxon>Dikarya</taxon>
        <taxon>Basidiomycota</taxon>
        <taxon>Agaricomycotina</taxon>
        <taxon>Agaricomycetes</taxon>
        <taxon>Agaricomycetidae</taxon>
        <taxon>Agaricales</taxon>
        <taxon>Marasmiineae</taxon>
        <taxon>Mycenaceae</taxon>
        <taxon>Mycena</taxon>
    </lineage>
</organism>
<comment type="caution">
    <text evidence="2">The sequence shown here is derived from an EMBL/GenBank/DDBJ whole genome shotgun (WGS) entry which is preliminary data.</text>
</comment>
<gene>
    <name evidence="2" type="ORF">DFH08DRAFT_950484</name>
</gene>
<proteinExistence type="predicted"/>
<name>A0AAD7AQ62_9AGAR</name>
<dbReference type="AlphaFoldDB" id="A0AAD7AQ62"/>